<dbReference type="EC" id="2.1.1.64" evidence="1"/>
<dbReference type="SUPFAM" id="SSF53335">
    <property type="entry name" value="S-adenosyl-L-methionine-dependent methyltransferases"/>
    <property type="match status" value="1"/>
</dbReference>
<reference evidence="1 2" key="1">
    <citation type="submission" date="2024-10" db="EMBL/GenBank/DDBJ databases">
        <authorList>
            <person name="Ratan Roy A."/>
            <person name="Morales Sandoval P.H."/>
            <person name="De Los Santos Villalobos S."/>
            <person name="Chakraborty S."/>
            <person name="Mukherjee J."/>
        </authorList>
    </citation>
    <scope>NUCLEOTIDE SEQUENCE [LARGE SCALE GENOMIC DNA]</scope>
    <source>
        <strain evidence="1 2">S1</strain>
    </source>
</reference>
<dbReference type="GO" id="GO:0061542">
    <property type="term" value="F:3-demethylubiquinol 3-O-methyltransferase activity"/>
    <property type="evidence" value="ECO:0007669"/>
    <property type="project" value="UniProtKB-EC"/>
</dbReference>
<proteinExistence type="predicted"/>
<dbReference type="GO" id="GO:0032259">
    <property type="term" value="P:methylation"/>
    <property type="evidence" value="ECO:0007669"/>
    <property type="project" value="UniProtKB-KW"/>
</dbReference>
<accession>A0ABW6II97</accession>
<dbReference type="Gene3D" id="3.40.50.150">
    <property type="entry name" value="Vaccinia Virus protein VP39"/>
    <property type="match status" value="1"/>
</dbReference>
<dbReference type="EC" id="2.1.1.222" evidence="1"/>
<gene>
    <name evidence="1" type="ORF">ACFVKH_16790</name>
</gene>
<dbReference type="InterPro" id="IPR029063">
    <property type="entry name" value="SAM-dependent_MTases_sf"/>
</dbReference>
<evidence type="ECO:0000313" key="2">
    <source>
        <dbReference type="Proteomes" id="UP001600165"/>
    </source>
</evidence>
<dbReference type="PANTHER" id="PTHR43861">
    <property type="entry name" value="TRANS-ACONITATE 2-METHYLTRANSFERASE-RELATED"/>
    <property type="match status" value="1"/>
</dbReference>
<sequence>MSESPQSAYRSSLYERYATTHYAPAAGLTDKLSLYRAKQYSRYFGPYLPADKAAHILEVGCGDGSFLLCCQQHGYSQVKAIDISPEQVEICHQKGFQQVVCADINSYFTTQTDSLDCVVMSDVLEHLSKPEVIQTLKAIFQHLKPGGKLIVRVPNLSNPFNLKTQFGDFTHETGFTQSSLQQVFQVAGFQVETVHGEFSEHANRWKRLWYDQIVWNAFQAFLKNTMHLTTEVVRGKNLIAVGFKAASKIS</sequence>
<organism evidence="1 2">
    <name type="scientific">Almyronema epifaneia S1</name>
    <dbReference type="NCBI Taxonomy" id="2991925"/>
    <lineage>
        <taxon>Bacteria</taxon>
        <taxon>Bacillati</taxon>
        <taxon>Cyanobacteriota</taxon>
        <taxon>Cyanophyceae</taxon>
        <taxon>Nodosilineales</taxon>
        <taxon>Nodosilineaceae</taxon>
        <taxon>Almyronema</taxon>
        <taxon>Almyronema epifaneia</taxon>
    </lineage>
</organism>
<evidence type="ECO:0000313" key="1">
    <source>
        <dbReference type="EMBL" id="MFE4107943.1"/>
    </source>
</evidence>
<comment type="caution">
    <text evidence="1">The sequence shown here is derived from an EMBL/GenBank/DDBJ whole genome shotgun (WGS) entry which is preliminary data.</text>
</comment>
<dbReference type="CDD" id="cd02440">
    <property type="entry name" value="AdoMet_MTases"/>
    <property type="match status" value="1"/>
</dbReference>
<keyword evidence="1" id="KW-0808">Transferase</keyword>
<keyword evidence="2" id="KW-1185">Reference proteome</keyword>
<dbReference type="Pfam" id="PF13489">
    <property type="entry name" value="Methyltransf_23"/>
    <property type="match status" value="1"/>
</dbReference>
<dbReference type="EMBL" id="JBHZOL010000095">
    <property type="protein sequence ID" value="MFE4107943.1"/>
    <property type="molecule type" value="Genomic_DNA"/>
</dbReference>
<dbReference type="Proteomes" id="UP001600165">
    <property type="component" value="Unassembled WGS sequence"/>
</dbReference>
<keyword evidence="1" id="KW-0489">Methyltransferase</keyword>
<protein>
    <submittedName>
        <fullName evidence="1">Class I SAM-dependent methyltransferase</fullName>
        <ecNumber evidence="1">2.1.1.222</ecNumber>
        <ecNumber evidence="1">2.1.1.64</ecNumber>
    </submittedName>
</protein>
<dbReference type="RefSeq" id="WP_377967154.1">
    <property type="nucleotide sequence ID" value="NZ_JBHZOL010000095.1"/>
</dbReference>
<dbReference type="GO" id="GO:0102208">
    <property type="term" value="F:2-polyprenyl-6-hydroxyphenol methylase activity"/>
    <property type="evidence" value="ECO:0007669"/>
    <property type="project" value="UniProtKB-EC"/>
</dbReference>
<name>A0ABW6II97_9CYAN</name>